<dbReference type="Gene3D" id="3.20.20.80">
    <property type="entry name" value="Glycosidases"/>
    <property type="match status" value="1"/>
</dbReference>
<reference evidence="1 2" key="1">
    <citation type="journal article" date="2016" name="Nat. Commun.">
        <title>Thousands of microbial genomes shed light on interconnected biogeochemical processes in an aquifer system.</title>
        <authorList>
            <person name="Anantharaman K."/>
            <person name="Brown C.T."/>
            <person name="Hug L.A."/>
            <person name="Sharon I."/>
            <person name="Castelle C.J."/>
            <person name="Probst A.J."/>
            <person name="Thomas B.C."/>
            <person name="Singh A."/>
            <person name="Wilkins M.J."/>
            <person name="Karaoz U."/>
            <person name="Brodie E.L."/>
            <person name="Williams K.H."/>
            <person name="Hubbard S.S."/>
            <person name="Banfield J.F."/>
        </authorList>
    </citation>
    <scope>NUCLEOTIDE SEQUENCE [LARGE SCALE GENOMIC DNA]</scope>
</reference>
<evidence type="ECO:0000313" key="2">
    <source>
        <dbReference type="Proteomes" id="UP000179243"/>
    </source>
</evidence>
<comment type="caution">
    <text evidence="1">The sequence shown here is derived from an EMBL/GenBank/DDBJ whole genome shotgun (WGS) entry which is preliminary data.</text>
</comment>
<gene>
    <name evidence="1" type="ORF">A2519_06450</name>
</gene>
<protein>
    <submittedName>
        <fullName evidence="1">Uncharacterized protein</fullName>
    </submittedName>
</protein>
<organism evidence="1 2">
    <name type="scientific">Candidatus Raymondbacteria bacterium RIFOXYD12_FULL_49_13</name>
    <dbReference type="NCBI Taxonomy" id="1817890"/>
    <lineage>
        <taxon>Bacteria</taxon>
        <taxon>Raymondiibacteriota</taxon>
    </lineage>
</organism>
<name>A0A1F7F8J1_UNCRA</name>
<evidence type="ECO:0000313" key="1">
    <source>
        <dbReference type="EMBL" id="OGK02980.1"/>
    </source>
</evidence>
<dbReference type="Proteomes" id="UP000179243">
    <property type="component" value="Unassembled WGS sequence"/>
</dbReference>
<dbReference type="AlphaFoldDB" id="A0A1F7F8J1"/>
<accession>A0A1F7F8J1</accession>
<dbReference type="SUPFAM" id="SSF51445">
    <property type="entry name" value="(Trans)glycosidases"/>
    <property type="match status" value="1"/>
</dbReference>
<dbReference type="InterPro" id="IPR017853">
    <property type="entry name" value="GH"/>
</dbReference>
<sequence>MTVKLFKIFKPDPKKGVFRRYPDKECDYSGQPYMIDEFGGTKWIPENQKAFADNSWGNGDGLETVQEFYDRLEGLVRTILGFKHICGFCYKQLTDVEQEENGIYNYNRSEKFDMKRIAGIFNSLKTEEVGQGMFLKKGVDKSNLEMEKVLC</sequence>
<proteinExistence type="predicted"/>
<dbReference type="EMBL" id="MFYX01000099">
    <property type="protein sequence ID" value="OGK02980.1"/>
    <property type="molecule type" value="Genomic_DNA"/>
</dbReference>